<evidence type="ECO:0000256" key="1">
    <source>
        <dbReference type="SAM" id="MobiDB-lite"/>
    </source>
</evidence>
<accession>A0A2J7ZWR1</accession>
<feature type="compositionally biased region" description="Low complexity" evidence="1">
    <location>
        <begin position="222"/>
        <end position="263"/>
    </location>
</feature>
<dbReference type="Proteomes" id="UP000236333">
    <property type="component" value="Unassembled WGS sequence"/>
</dbReference>
<feature type="compositionally biased region" description="Gly residues" evidence="1">
    <location>
        <begin position="636"/>
        <end position="645"/>
    </location>
</feature>
<evidence type="ECO:0000313" key="3">
    <source>
        <dbReference type="EMBL" id="PNH04713.1"/>
    </source>
</evidence>
<feature type="compositionally biased region" description="Low complexity" evidence="1">
    <location>
        <begin position="664"/>
        <end position="674"/>
    </location>
</feature>
<reference evidence="3 4" key="1">
    <citation type="journal article" date="2017" name="Mol. Biol. Evol.">
        <title>The 4-celled Tetrabaena socialis nuclear genome reveals the essential components for genetic control of cell number at the origin of multicellularity in the volvocine lineage.</title>
        <authorList>
            <person name="Featherston J."/>
            <person name="Arakaki Y."/>
            <person name="Hanschen E.R."/>
            <person name="Ferris P.J."/>
            <person name="Michod R.E."/>
            <person name="Olson B.J.S.C."/>
            <person name="Nozaki H."/>
            <person name="Durand P.M."/>
        </authorList>
    </citation>
    <scope>NUCLEOTIDE SEQUENCE [LARGE SCALE GENOMIC DNA]</scope>
    <source>
        <strain evidence="3 4">NIES-571</strain>
    </source>
</reference>
<dbReference type="InterPro" id="IPR001245">
    <property type="entry name" value="Ser-Thr/Tyr_kinase_cat_dom"/>
</dbReference>
<feature type="domain" description="Serine-threonine/tyrosine-protein kinase catalytic" evidence="2">
    <location>
        <begin position="375"/>
        <end position="440"/>
    </location>
</feature>
<name>A0A2J7ZWR1_9CHLO</name>
<dbReference type="GO" id="GO:0004674">
    <property type="term" value="F:protein serine/threonine kinase activity"/>
    <property type="evidence" value="ECO:0007669"/>
    <property type="project" value="TreeGrafter"/>
</dbReference>
<feature type="compositionally biased region" description="Low complexity" evidence="1">
    <location>
        <begin position="157"/>
        <end position="174"/>
    </location>
</feature>
<comment type="caution">
    <text evidence="3">The sequence shown here is derived from an EMBL/GenBank/DDBJ whole genome shotgun (WGS) entry which is preliminary data.</text>
</comment>
<dbReference type="EMBL" id="PGGS01000365">
    <property type="protein sequence ID" value="PNH04713.1"/>
    <property type="molecule type" value="Genomic_DNA"/>
</dbReference>
<dbReference type="PANTHER" id="PTHR44329">
    <property type="entry name" value="SERINE/THREONINE-PROTEIN KINASE TNNI3K-RELATED"/>
    <property type="match status" value="1"/>
</dbReference>
<proteinExistence type="predicted"/>
<feature type="region of interest" description="Disordered" evidence="1">
    <location>
        <begin position="445"/>
        <end position="516"/>
    </location>
</feature>
<feature type="compositionally biased region" description="Polar residues" evidence="1">
    <location>
        <begin position="785"/>
        <end position="794"/>
    </location>
</feature>
<keyword evidence="4" id="KW-1185">Reference proteome</keyword>
<dbReference type="Pfam" id="PF07714">
    <property type="entry name" value="PK_Tyr_Ser-Thr"/>
    <property type="match status" value="1"/>
</dbReference>
<organism evidence="3 4">
    <name type="scientific">Tetrabaena socialis</name>
    <dbReference type="NCBI Taxonomy" id="47790"/>
    <lineage>
        <taxon>Eukaryota</taxon>
        <taxon>Viridiplantae</taxon>
        <taxon>Chlorophyta</taxon>
        <taxon>core chlorophytes</taxon>
        <taxon>Chlorophyceae</taxon>
        <taxon>CS clade</taxon>
        <taxon>Chlamydomonadales</taxon>
        <taxon>Tetrabaenaceae</taxon>
        <taxon>Tetrabaena</taxon>
    </lineage>
</organism>
<feature type="compositionally biased region" description="Low complexity" evidence="1">
    <location>
        <begin position="116"/>
        <end position="126"/>
    </location>
</feature>
<protein>
    <recommendedName>
        <fullName evidence="2">Serine-threonine/tyrosine-protein kinase catalytic domain-containing protein</fullName>
    </recommendedName>
</protein>
<feature type="compositionally biased region" description="Gly residues" evidence="1">
    <location>
        <begin position="501"/>
        <end position="514"/>
    </location>
</feature>
<dbReference type="InterPro" id="IPR011009">
    <property type="entry name" value="Kinase-like_dom_sf"/>
</dbReference>
<dbReference type="PANTHER" id="PTHR44329:SF214">
    <property type="entry name" value="PROTEIN KINASE DOMAIN-CONTAINING PROTEIN"/>
    <property type="match status" value="1"/>
</dbReference>
<evidence type="ECO:0000313" key="4">
    <source>
        <dbReference type="Proteomes" id="UP000236333"/>
    </source>
</evidence>
<sequence length="819" mass="80045">MGSICCKDAGAPQAPQAASAGAAITAPQANIGKQVPAPANPPANVDGRSRGSPYSSGAGERGLDLDGPRHPEAALAAVPEASETPPDGGVPDRAAEATSAAAASAGSTLPLVGASLALGPEAPDAGAAGGDGRGPTRSPSAADVQGGADNLVGSSFSPSPSAGDVSAAASASAPTQSVRIETTRRAPHAPSGTGNDGSSTHSYSASATSSQQPGSAVGSVISSQQQQAAPGASSARGTSAAGPVPNAPDAAATAATPAKETNAGFMFGAPRMAKERRKKEKRDAGCLFSPTARRQERLENETATEELQQEMMRALDHFEKCIMFVDTSKPGWEVLYTNMAWEHVTGWARIASNRAGAGHVYAALAKHVEKVPGLELSHLLGKGGFGSVYYGTWNGKPVAVKMIDNKLTKTNTDGVSLEALMGQELSHPNIVKTIKYVMRSAHAASSASGSNSRSAAPPGGPGGHPGSNHGHGLAGGHGGSRGSHPNSRGPHPHGLVQAHAGGEGGGGGGGGGARLGLAASSASPGMMSYLTSAQQPGQAMMTSAQMMAAADLTSASAMQQMAAAHHAMVSTNVSDATTVAGGGSQQYSGALMYGGTGGGSSGTPGTLHLGMGLDRGAGRPANLIGSSLSTPAGPGPAEGGGGGGSATTSGQTAVGPASAPGSEASTAAGPPSLASGGGTPGRSGSPAHRIPSRSPSFTADAAGPDAPAPAPRAPRPANAVRSAPLALQPLPPPPLAALIPPPPAVVLRPPEAPPLTPVVPPSRAANTSGASQGPPQPGRAAASPSGLTPGQQAAAMTSRFSLAFSTITSGGDMIPPDKT</sequence>
<feature type="compositionally biased region" description="Low complexity" evidence="1">
    <location>
        <begin position="9"/>
        <end position="29"/>
    </location>
</feature>
<feature type="region of interest" description="Disordered" evidence="1">
    <location>
        <begin position="603"/>
        <end position="794"/>
    </location>
</feature>
<dbReference type="InterPro" id="IPR051681">
    <property type="entry name" value="Ser/Thr_Kinases-Pseudokinases"/>
</dbReference>
<evidence type="ECO:0000259" key="2">
    <source>
        <dbReference type="Pfam" id="PF07714"/>
    </source>
</evidence>
<feature type="compositionally biased region" description="Low complexity" evidence="1">
    <location>
        <begin position="445"/>
        <end position="457"/>
    </location>
</feature>
<feature type="compositionally biased region" description="Basic and acidic residues" evidence="1">
    <location>
        <begin position="61"/>
        <end position="72"/>
    </location>
</feature>
<dbReference type="SUPFAM" id="SSF56112">
    <property type="entry name" value="Protein kinase-like (PK-like)"/>
    <property type="match status" value="1"/>
</dbReference>
<feature type="compositionally biased region" description="Low complexity" evidence="1">
    <location>
        <begin position="482"/>
        <end position="500"/>
    </location>
</feature>
<dbReference type="OrthoDB" id="248495at2759"/>
<dbReference type="Gene3D" id="3.30.200.20">
    <property type="entry name" value="Phosphorylase Kinase, domain 1"/>
    <property type="match status" value="1"/>
</dbReference>
<dbReference type="AlphaFoldDB" id="A0A2J7ZWR1"/>
<gene>
    <name evidence="3" type="ORF">TSOC_009091</name>
</gene>
<feature type="compositionally biased region" description="Low complexity" evidence="1">
    <location>
        <begin position="715"/>
        <end position="728"/>
    </location>
</feature>
<feature type="compositionally biased region" description="Low complexity" evidence="1">
    <location>
        <begin position="96"/>
        <end position="107"/>
    </location>
</feature>
<feature type="compositionally biased region" description="Gly residues" evidence="1">
    <location>
        <begin position="472"/>
        <end position="481"/>
    </location>
</feature>
<feature type="region of interest" description="Disordered" evidence="1">
    <location>
        <begin position="1"/>
        <end position="303"/>
    </location>
</feature>
<feature type="compositionally biased region" description="Polar residues" evidence="1">
    <location>
        <begin position="764"/>
        <end position="773"/>
    </location>
</feature>
<feature type="compositionally biased region" description="Pro residues" evidence="1">
    <location>
        <begin position="729"/>
        <end position="760"/>
    </location>
</feature>
<feature type="compositionally biased region" description="Low complexity" evidence="1">
    <location>
        <begin position="198"/>
        <end position="210"/>
    </location>
</feature>